<sequence>MPSTASTEGVLRLLVSCNGDEQPSLPVISCSIRLALNAVPWARLVIEDGDMPNKCSPLSDGELFKPGTEVKINAGYANQDTEVFSGIVVRHGYKITGNNYSRLIVECRDKACKMTLGRRNANYVDKKDSDIIQTLISDAGLSATVSSTAITHKELVQYYCSDWDFMLARAELLGLVVNVSGGAVSVKAPAVDAAPVLTLTWGDNLFELHADIDARSQWTAVQAQGWDPAQQALVQGASAEPLTLNSQGDLDSATLAAVASPATVLLQSPASSDSALLDQWAKAVQLKAGLARVRGRMSFQGTAAALPGSLITLAGVGNRFNGDVYVSAVQHEMVDGNWISEAEFGLDPNWLVERPDVVAPLASGQLPGVSGLQIGVVMKLDGDPAGESRIQIKLPSLSNATEGVWARLLQLYASNSFGALFLPEVSDEVLVGYLNGDPSCPVVLGSLYSSKQVSPYALEAANNTKAIVTRCKHKIEFNEEDKIITVTTPANNKLVLDDKDKSILVQDQNGNSIKLSESGIALDSPKDIKLTAKGGITLDAVNAISISSKADVKAAGLNIACEAQVGFTGKGSATAELSASGQTTVKGAMVMIN</sequence>
<comment type="caution">
    <text evidence="2">The sequence shown here is derived from an EMBL/GenBank/DDBJ whole genome shotgun (WGS) entry which is preliminary data.</text>
</comment>
<evidence type="ECO:0000313" key="2">
    <source>
        <dbReference type="EMBL" id="MDT8998203.1"/>
    </source>
</evidence>
<proteinExistence type="predicted"/>
<accession>A0ABU3P6M6</accession>
<dbReference type="SUPFAM" id="SSF69255">
    <property type="entry name" value="gp5 N-terminal domain-like"/>
    <property type="match status" value="1"/>
</dbReference>
<dbReference type="EMBL" id="JAVXZY010000001">
    <property type="protein sequence ID" value="MDT8998203.1"/>
    <property type="molecule type" value="Genomic_DNA"/>
</dbReference>
<dbReference type="InterPro" id="IPR006533">
    <property type="entry name" value="T6SS_Vgr_RhsGE"/>
</dbReference>
<dbReference type="Pfam" id="PF04717">
    <property type="entry name" value="Phage_base_V"/>
    <property type="match status" value="1"/>
</dbReference>
<dbReference type="Proteomes" id="UP001246372">
    <property type="component" value="Unassembled WGS sequence"/>
</dbReference>
<dbReference type="RefSeq" id="WP_315648515.1">
    <property type="nucleotide sequence ID" value="NZ_JAVXZY010000001.1"/>
</dbReference>
<keyword evidence="3" id="KW-1185">Reference proteome</keyword>
<dbReference type="InterPro" id="IPR006531">
    <property type="entry name" value="Gp5/Vgr_OB"/>
</dbReference>
<dbReference type="InterPro" id="IPR037026">
    <property type="entry name" value="Vgr_OB-fold_dom_sf"/>
</dbReference>
<evidence type="ECO:0000259" key="1">
    <source>
        <dbReference type="Pfam" id="PF04717"/>
    </source>
</evidence>
<feature type="domain" description="Gp5/Type VI secretion system Vgr protein OB-fold" evidence="1">
    <location>
        <begin position="374"/>
        <end position="448"/>
    </location>
</feature>
<gene>
    <name evidence="2" type="primary">vgrG</name>
    <name evidence="2" type="ORF">RQP53_02820</name>
</gene>
<name>A0ABU3P6M6_9BURK</name>
<evidence type="ECO:0000313" key="3">
    <source>
        <dbReference type="Proteomes" id="UP001246372"/>
    </source>
</evidence>
<reference evidence="2" key="1">
    <citation type="submission" date="2023-09" db="EMBL/GenBank/DDBJ databases">
        <title>Paucibacter sp. APW11 Genome sequencing and assembly.</title>
        <authorList>
            <person name="Kim I."/>
        </authorList>
    </citation>
    <scope>NUCLEOTIDE SEQUENCE</scope>
    <source>
        <strain evidence="2">APW11</strain>
    </source>
</reference>
<dbReference type="NCBIfam" id="TIGR01646">
    <property type="entry name" value="vgr_GE"/>
    <property type="match status" value="1"/>
</dbReference>
<protein>
    <submittedName>
        <fullName evidence="2">Type VI secretion system tip protein VgrG</fullName>
    </submittedName>
</protein>
<dbReference type="Gene3D" id="2.40.50.230">
    <property type="entry name" value="Gp5 N-terminal domain"/>
    <property type="match status" value="1"/>
</dbReference>
<dbReference type="SUPFAM" id="SSF69279">
    <property type="entry name" value="Phage tail proteins"/>
    <property type="match status" value="1"/>
</dbReference>
<organism evidence="2 3">
    <name type="scientific">Roseateles aquae</name>
    <dbReference type="NCBI Taxonomy" id="3077235"/>
    <lineage>
        <taxon>Bacteria</taxon>
        <taxon>Pseudomonadati</taxon>
        <taxon>Pseudomonadota</taxon>
        <taxon>Betaproteobacteria</taxon>
        <taxon>Burkholderiales</taxon>
        <taxon>Sphaerotilaceae</taxon>
        <taxon>Roseateles</taxon>
    </lineage>
</organism>